<feature type="region of interest" description="Disordered" evidence="2">
    <location>
        <begin position="51"/>
        <end position="89"/>
    </location>
</feature>
<dbReference type="FunFam" id="2.60.40.150:FF:000028">
    <property type="entry name" value="Synaptotagmin 7"/>
    <property type="match status" value="1"/>
</dbReference>
<dbReference type="PANTHER" id="PTHR10024">
    <property type="entry name" value="SYNAPTOTAGMIN"/>
    <property type="match status" value="1"/>
</dbReference>
<dbReference type="GO" id="GO:0098793">
    <property type="term" value="C:presynapse"/>
    <property type="evidence" value="ECO:0007669"/>
    <property type="project" value="GOC"/>
</dbReference>
<dbReference type="PANTHER" id="PTHR10024:SF344">
    <property type="entry name" value="SYNAPTOTAGMIN-7"/>
    <property type="match status" value="1"/>
</dbReference>
<organism evidence="4 5">
    <name type="scientific">Pinctada imbricata</name>
    <name type="common">Atlantic pearl-oyster</name>
    <name type="synonym">Pinctada martensii</name>
    <dbReference type="NCBI Taxonomy" id="66713"/>
    <lineage>
        <taxon>Eukaryota</taxon>
        <taxon>Metazoa</taxon>
        <taxon>Spiralia</taxon>
        <taxon>Lophotrochozoa</taxon>
        <taxon>Mollusca</taxon>
        <taxon>Bivalvia</taxon>
        <taxon>Autobranchia</taxon>
        <taxon>Pteriomorphia</taxon>
        <taxon>Pterioida</taxon>
        <taxon>Pterioidea</taxon>
        <taxon>Pteriidae</taxon>
        <taxon>Pinctada</taxon>
    </lineage>
</organism>
<dbReference type="AlphaFoldDB" id="A0AA88Y5W8"/>
<dbReference type="InterPro" id="IPR037741">
    <property type="entry name" value="C2B_Synaptotagmin-7"/>
</dbReference>
<gene>
    <name evidence="4" type="ORF">FSP39_018019</name>
</gene>
<dbReference type="EMBL" id="VSWD01000007">
    <property type="protein sequence ID" value="KAK3098291.1"/>
    <property type="molecule type" value="Genomic_DNA"/>
</dbReference>
<dbReference type="GO" id="GO:0000149">
    <property type="term" value="F:SNARE binding"/>
    <property type="evidence" value="ECO:0007669"/>
    <property type="project" value="TreeGrafter"/>
</dbReference>
<dbReference type="Gene3D" id="2.60.40.150">
    <property type="entry name" value="C2 domain"/>
    <property type="match status" value="2"/>
</dbReference>
<name>A0AA88Y5W8_PINIB</name>
<dbReference type="GO" id="GO:0005886">
    <property type="term" value="C:plasma membrane"/>
    <property type="evidence" value="ECO:0007669"/>
    <property type="project" value="TreeGrafter"/>
</dbReference>
<proteinExistence type="predicted"/>
<dbReference type="InterPro" id="IPR001565">
    <property type="entry name" value="Synaptotagmin"/>
</dbReference>
<dbReference type="Pfam" id="PF00168">
    <property type="entry name" value="C2"/>
    <property type="match status" value="2"/>
</dbReference>
<dbReference type="Proteomes" id="UP001186944">
    <property type="component" value="Unassembled WGS sequence"/>
</dbReference>
<keyword evidence="5" id="KW-1185">Reference proteome</keyword>
<feature type="domain" description="C2" evidence="3">
    <location>
        <begin position="259"/>
        <end position="392"/>
    </location>
</feature>
<dbReference type="SMART" id="SM00239">
    <property type="entry name" value="C2"/>
    <property type="match status" value="2"/>
</dbReference>
<protein>
    <recommendedName>
        <fullName evidence="3">C2 domain-containing protein</fullName>
    </recommendedName>
</protein>
<feature type="compositionally biased region" description="Polar residues" evidence="2">
    <location>
        <begin position="57"/>
        <end position="89"/>
    </location>
</feature>
<dbReference type="GO" id="GO:0006906">
    <property type="term" value="P:vesicle fusion"/>
    <property type="evidence" value="ECO:0007669"/>
    <property type="project" value="TreeGrafter"/>
</dbReference>
<dbReference type="GO" id="GO:0070382">
    <property type="term" value="C:exocytic vesicle"/>
    <property type="evidence" value="ECO:0007669"/>
    <property type="project" value="TreeGrafter"/>
</dbReference>
<evidence type="ECO:0000256" key="2">
    <source>
        <dbReference type="SAM" id="MobiDB-lite"/>
    </source>
</evidence>
<dbReference type="GO" id="GO:0005509">
    <property type="term" value="F:calcium ion binding"/>
    <property type="evidence" value="ECO:0007669"/>
    <property type="project" value="TreeGrafter"/>
</dbReference>
<dbReference type="CDD" id="cd08405">
    <property type="entry name" value="C2B_Synaptotagmin-7"/>
    <property type="match status" value="1"/>
</dbReference>
<evidence type="ECO:0000259" key="3">
    <source>
        <dbReference type="PROSITE" id="PS50004"/>
    </source>
</evidence>
<dbReference type="CDD" id="cd08386">
    <property type="entry name" value="C2A_Synaptotagmin-7"/>
    <property type="match status" value="1"/>
</dbReference>
<keyword evidence="1" id="KW-0677">Repeat</keyword>
<evidence type="ECO:0000256" key="1">
    <source>
        <dbReference type="ARBA" id="ARBA00022737"/>
    </source>
</evidence>
<dbReference type="GO" id="GO:0005544">
    <property type="term" value="F:calcium-dependent phospholipid binding"/>
    <property type="evidence" value="ECO:0007669"/>
    <property type="project" value="InterPro"/>
</dbReference>
<dbReference type="PROSITE" id="PS50004">
    <property type="entry name" value="C2"/>
    <property type="match status" value="2"/>
</dbReference>
<dbReference type="GO" id="GO:0001786">
    <property type="term" value="F:phosphatidylserine binding"/>
    <property type="evidence" value="ECO:0007669"/>
    <property type="project" value="TreeGrafter"/>
</dbReference>
<comment type="caution">
    <text evidence="4">The sequence shown here is derived from an EMBL/GenBank/DDBJ whole genome shotgun (WGS) entry which is preliminary data.</text>
</comment>
<evidence type="ECO:0000313" key="5">
    <source>
        <dbReference type="Proteomes" id="UP001186944"/>
    </source>
</evidence>
<dbReference type="InterPro" id="IPR035892">
    <property type="entry name" value="C2_domain_sf"/>
</dbReference>
<dbReference type="FunFam" id="2.60.40.150:FF:000140">
    <property type="entry name" value="synaptotagmin-7 isoform X1"/>
    <property type="match status" value="1"/>
</dbReference>
<dbReference type="GO" id="GO:0048791">
    <property type="term" value="P:calcium ion-regulated exocytosis of neurotransmitter"/>
    <property type="evidence" value="ECO:0007669"/>
    <property type="project" value="TreeGrafter"/>
</dbReference>
<feature type="domain" description="C2" evidence="3">
    <location>
        <begin position="128"/>
        <end position="248"/>
    </location>
</feature>
<dbReference type="SUPFAM" id="SSF49562">
    <property type="entry name" value="C2 domain (Calcium/lipid-binding domain, CaLB)"/>
    <property type="match status" value="2"/>
</dbReference>
<sequence length="396" mass="45216">MTQFRALEIENCGSCSSCFQMLFSFLRFERPGRNHQVVTENVQPNLATHTSLHESLGSRSSTGSNYQTMTPSHKPLSQSNSKNSASADDVNSSLWKGMRNIAFTLMDNADEEAMEATPIDPSEGVDCQLGRIQFAISYDFQNLTLSLKILQAQSLPAKDFTGTSDPYVKIMLLPDKKHKLVTKVKKKNLNPRWNECFLFEGWPHNKLLEKTIYLQVIDYDRFSRDDPIGETYIPLNTIDLTLAPTMWRYLQPCKDSRGKLGEILLSLCYQPAVGRLTVVVMKCKDLKAKDITGASDPYVKLWLMYGNTRVEKKKTSIKMRTLNPVYNESFIYDIPWDKIREAAIEVIVMDFDKVGRNEMIGKILLSSKSGPLETRHWNDMITKPRQAVAQWHLLKD</sequence>
<dbReference type="PRINTS" id="PR00399">
    <property type="entry name" value="SYNAPTOTAGMN"/>
</dbReference>
<dbReference type="InterPro" id="IPR000008">
    <property type="entry name" value="C2_dom"/>
</dbReference>
<dbReference type="PRINTS" id="PR00360">
    <property type="entry name" value="C2DOMAIN"/>
</dbReference>
<evidence type="ECO:0000313" key="4">
    <source>
        <dbReference type="EMBL" id="KAK3098291.1"/>
    </source>
</evidence>
<dbReference type="InterPro" id="IPR037732">
    <property type="entry name" value="C2A_Synaptotagmin-7"/>
</dbReference>
<dbReference type="GO" id="GO:0030276">
    <property type="term" value="F:clathrin binding"/>
    <property type="evidence" value="ECO:0007669"/>
    <property type="project" value="TreeGrafter"/>
</dbReference>
<reference evidence="4" key="1">
    <citation type="submission" date="2019-08" db="EMBL/GenBank/DDBJ databases">
        <title>The improved chromosome-level genome for the pearl oyster Pinctada fucata martensii using PacBio sequencing and Hi-C.</title>
        <authorList>
            <person name="Zheng Z."/>
        </authorList>
    </citation>
    <scope>NUCLEOTIDE SEQUENCE</scope>
    <source>
        <strain evidence="4">ZZ-2019</strain>
        <tissue evidence="4">Adductor muscle</tissue>
    </source>
</reference>
<dbReference type="GO" id="GO:0030424">
    <property type="term" value="C:axon"/>
    <property type="evidence" value="ECO:0007669"/>
    <property type="project" value="TreeGrafter"/>
</dbReference>
<accession>A0AA88Y5W8</accession>